<keyword evidence="3" id="KW-1185">Reference proteome</keyword>
<feature type="transmembrane region" description="Helical" evidence="1">
    <location>
        <begin position="45"/>
        <end position="64"/>
    </location>
</feature>
<protein>
    <submittedName>
        <fullName evidence="2">Uncharacterized protein</fullName>
    </submittedName>
</protein>
<accession>A0A0J0YTI1</accession>
<proteinExistence type="predicted"/>
<dbReference type="PATRIC" id="fig|1470200.3.peg.1519"/>
<dbReference type="RefSeq" id="WP_047760293.1">
    <property type="nucleotide sequence ID" value="NZ_CP091510.1"/>
</dbReference>
<name>A0A0J0YTI1_9NEIS</name>
<evidence type="ECO:0000313" key="2">
    <source>
        <dbReference type="EMBL" id="KLT73419.1"/>
    </source>
</evidence>
<feature type="transmembrane region" description="Helical" evidence="1">
    <location>
        <begin position="6"/>
        <end position="25"/>
    </location>
</feature>
<dbReference type="STRING" id="1470200.PL75_02240"/>
<dbReference type="AlphaFoldDB" id="A0A0J0YTI1"/>
<dbReference type="EMBL" id="JTDO01000003">
    <property type="protein sequence ID" value="KLT73419.1"/>
    <property type="molecule type" value="Genomic_DNA"/>
</dbReference>
<keyword evidence="1" id="KW-1133">Transmembrane helix</keyword>
<evidence type="ECO:0000256" key="1">
    <source>
        <dbReference type="SAM" id="Phobius"/>
    </source>
</evidence>
<dbReference type="Proteomes" id="UP000036027">
    <property type="component" value="Unassembled WGS sequence"/>
</dbReference>
<comment type="caution">
    <text evidence="2">The sequence shown here is derived from an EMBL/GenBank/DDBJ whole genome shotgun (WGS) entry which is preliminary data.</text>
</comment>
<keyword evidence="1" id="KW-0472">Membrane</keyword>
<evidence type="ECO:0000313" key="3">
    <source>
        <dbReference type="Proteomes" id="UP000036027"/>
    </source>
</evidence>
<gene>
    <name evidence="2" type="ORF">PL75_02240</name>
</gene>
<organism evidence="2 3">
    <name type="scientific">Neisseria arctica</name>
    <dbReference type="NCBI Taxonomy" id="1470200"/>
    <lineage>
        <taxon>Bacteria</taxon>
        <taxon>Pseudomonadati</taxon>
        <taxon>Pseudomonadota</taxon>
        <taxon>Betaproteobacteria</taxon>
        <taxon>Neisseriales</taxon>
        <taxon>Neisseriaceae</taxon>
        <taxon>Neisseria</taxon>
    </lineage>
</organism>
<reference evidence="2 3" key="1">
    <citation type="submission" date="2014-11" db="EMBL/GenBank/DDBJ databases">
        <title>Genome of a novel goose pathogen.</title>
        <authorList>
            <person name="Hansen C.M."/>
            <person name="Hueffer K."/>
            <person name="Choi S.C."/>
        </authorList>
    </citation>
    <scope>NUCLEOTIDE SEQUENCE [LARGE SCALE GENOMIC DNA]</scope>
    <source>
        <strain evidence="2 3">KH1503</strain>
    </source>
</reference>
<keyword evidence="1" id="KW-0812">Transmembrane</keyword>
<sequence length="66" mass="7752">MEKEKIYYAVIILISAVSILLSPFVYARKGRPTANGQRMPTHWRIIFISNIAAVIILLAAWWFWFR</sequence>